<reference evidence="1 2" key="1">
    <citation type="submission" date="2018-06" db="EMBL/GenBank/DDBJ databases">
        <authorList>
            <person name="Strepis N."/>
        </authorList>
    </citation>
    <scope>NUCLEOTIDE SEQUENCE [LARGE SCALE GENOMIC DNA]</scope>
    <source>
        <strain evidence="1">LUCI</strain>
    </source>
</reference>
<dbReference type="Proteomes" id="UP000277811">
    <property type="component" value="Unassembled WGS sequence"/>
</dbReference>
<protein>
    <submittedName>
        <fullName evidence="1">Uncharacterized protein</fullName>
    </submittedName>
</protein>
<gene>
    <name evidence="1" type="ORF">LUCI_2700</name>
</gene>
<keyword evidence="2" id="KW-1185">Reference proteome</keyword>
<dbReference type="EMBL" id="UPPP01000074">
    <property type="protein sequence ID" value="VBB07451.1"/>
    <property type="molecule type" value="Genomic_DNA"/>
</dbReference>
<name>A0A498R7U0_9FIRM</name>
<evidence type="ECO:0000313" key="2">
    <source>
        <dbReference type="Proteomes" id="UP000277811"/>
    </source>
</evidence>
<evidence type="ECO:0000313" key="1">
    <source>
        <dbReference type="EMBL" id="VBB07451.1"/>
    </source>
</evidence>
<accession>A0A498R7U0</accession>
<organism evidence="1 2">
    <name type="scientific">Lucifera butyrica</name>
    <dbReference type="NCBI Taxonomy" id="1351585"/>
    <lineage>
        <taxon>Bacteria</taxon>
        <taxon>Bacillati</taxon>
        <taxon>Bacillota</taxon>
        <taxon>Negativicutes</taxon>
        <taxon>Veillonellales</taxon>
        <taxon>Veillonellaceae</taxon>
        <taxon>Lucifera</taxon>
    </lineage>
</organism>
<proteinExistence type="predicted"/>
<dbReference type="AlphaFoldDB" id="A0A498R7U0"/>
<sequence length="43" mass="4752">MMEVMLTNKLKMVDILFLCLLLTCYFVLVNHPGFSTGKGGESG</sequence>